<dbReference type="Proteomes" id="UP001062846">
    <property type="component" value="Chromosome 13"/>
</dbReference>
<accession>A0ACC0L778</accession>
<dbReference type="EMBL" id="CM046400">
    <property type="protein sequence ID" value="KAI8524564.1"/>
    <property type="molecule type" value="Genomic_DNA"/>
</dbReference>
<protein>
    <submittedName>
        <fullName evidence="1">Uncharacterized protein</fullName>
    </submittedName>
</protein>
<evidence type="ECO:0000313" key="2">
    <source>
        <dbReference type="Proteomes" id="UP001062846"/>
    </source>
</evidence>
<reference evidence="1" key="1">
    <citation type="submission" date="2022-02" db="EMBL/GenBank/DDBJ databases">
        <title>Plant Genome Project.</title>
        <authorList>
            <person name="Zhang R.-G."/>
        </authorList>
    </citation>
    <scope>NUCLEOTIDE SEQUENCE</scope>
    <source>
        <strain evidence="1">AT1</strain>
    </source>
</reference>
<keyword evidence="2" id="KW-1185">Reference proteome</keyword>
<proteinExistence type="predicted"/>
<organism evidence="1 2">
    <name type="scientific">Rhododendron molle</name>
    <name type="common">Chinese azalea</name>
    <name type="synonym">Azalea mollis</name>
    <dbReference type="NCBI Taxonomy" id="49168"/>
    <lineage>
        <taxon>Eukaryota</taxon>
        <taxon>Viridiplantae</taxon>
        <taxon>Streptophyta</taxon>
        <taxon>Embryophyta</taxon>
        <taxon>Tracheophyta</taxon>
        <taxon>Spermatophyta</taxon>
        <taxon>Magnoliopsida</taxon>
        <taxon>eudicotyledons</taxon>
        <taxon>Gunneridae</taxon>
        <taxon>Pentapetalae</taxon>
        <taxon>asterids</taxon>
        <taxon>Ericales</taxon>
        <taxon>Ericaceae</taxon>
        <taxon>Ericoideae</taxon>
        <taxon>Rhodoreae</taxon>
        <taxon>Rhododendron</taxon>
    </lineage>
</organism>
<comment type="caution">
    <text evidence="1">The sequence shown here is derived from an EMBL/GenBank/DDBJ whole genome shotgun (WGS) entry which is preliminary data.</text>
</comment>
<name>A0ACC0L778_RHOML</name>
<sequence>MQNDAIDKLQNENLRLTIKEKIIVGDQHFFIVKILLFCLFPENEEGRVQADIERQENAKESDMRISLENDVCALKSEILSLQQKGSSESQDLDGEVMVLRTRISAGETEINRLKELVEKERITAESECKKAEAEKKEAGKAWQIVEAEKSRASEERRLADIERKMSEENGVQLEKLKVRAKKNLEIERQKVMQEKKRADSEMAKAEEQRNLAEMYQKAIDEKCLANDLSQQLQEYKQRLEN</sequence>
<evidence type="ECO:0000313" key="1">
    <source>
        <dbReference type="EMBL" id="KAI8524564.1"/>
    </source>
</evidence>
<gene>
    <name evidence="1" type="ORF">RHMOL_Rhmol13G0158800</name>
</gene>